<dbReference type="EC" id="2.4.1.57" evidence="3"/>
<dbReference type="KEGG" id="fil:BN1229_v1_2747"/>
<dbReference type="Proteomes" id="UP000033187">
    <property type="component" value="Chromosome 1"/>
</dbReference>
<dbReference type="Gene3D" id="3.40.50.2000">
    <property type="entry name" value="Glycogen Phosphorylase B"/>
    <property type="match status" value="2"/>
</dbReference>
<dbReference type="OrthoDB" id="9781738at2"/>
<dbReference type="Pfam" id="PF13439">
    <property type="entry name" value="Glyco_transf_4"/>
    <property type="match status" value="1"/>
</dbReference>
<dbReference type="SUPFAM" id="SSF53756">
    <property type="entry name" value="UDP-Glycosyltransferase/glycogen phosphorylase"/>
    <property type="match status" value="1"/>
</dbReference>
<gene>
    <name evidence="3" type="ORF">YBN1229_v1_3165</name>
</gene>
<dbReference type="GO" id="GO:0016757">
    <property type="term" value="F:glycosyltransferase activity"/>
    <property type="evidence" value="ECO:0007669"/>
    <property type="project" value="UniProtKB-KW"/>
</dbReference>
<evidence type="ECO:0000313" key="3">
    <source>
        <dbReference type="EMBL" id="CPR21704.1"/>
    </source>
</evidence>
<evidence type="ECO:0000259" key="2">
    <source>
        <dbReference type="Pfam" id="PF13439"/>
    </source>
</evidence>
<keyword evidence="3" id="KW-0808">Transferase</keyword>
<dbReference type="KEGG" id="fiy:BN1229_v1_3165"/>
<dbReference type="Pfam" id="PF00534">
    <property type="entry name" value="Glycos_transf_1"/>
    <property type="match status" value="1"/>
</dbReference>
<dbReference type="PANTHER" id="PTHR12526">
    <property type="entry name" value="GLYCOSYLTRANSFERASE"/>
    <property type="match status" value="1"/>
</dbReference>
<feature type="domain" description="Glycosyl transferase family 1" evidence="1">
    <location>
        <begin position="182"/>
        <end position="337"/>
    </location>
</feature>
<protein>
    <submittedName>
        <fullName evidence="3">Glycosyl transferase, group 1</fullName>
        <ecNumber evidence="3">2.4.1.57</ecNumber>
    </submittedName>
</protein>
<keyword evidence="3" id="KW-0328">Glycosyltransferase</keyword>
<dbReference type="PANTHER" id="PTHR12526:SF630">
    <property type="entry name" value="GLYCOSYLTRANSFERASE"/>
    <property type="match status" value="1"/>
</dbReference>
<dbReference type="RefSeq" id="WP_046478556.1">
    <property type="nucleotide sequence ID" value="NZ_LN829118.1"/>
</dbReference>
<dbReference type="CDD" id="cd03820">
    <property type="entry name" value="GT4_AmsD-like"/>
    <property type="match status" value="1"/>
</dbReference>
<organism evidence="3 4">
    <name type="scientific">Candidatus Filomicrobium marinum</name>
    <dbReference type="NCBI Taxonomy" id="1608628"/>
    <lineage>
        <taxon>Bacteria</taxon>
        <taxon>Pseudomonadati</taxon>
        <taxon>Pseudomonadota</taxon>
        <taxon>Alphaproteobacteria</taxon>
        <taxon>Hyphomicrobiales</taxon>
        <taxon>Hyphomicrobiaceae</taxon>
        <taxon>Filomicrobium</taxon>
    </lineage>
</organism>
<sequence>MKLFAIKGLDRPGGGAERVLVDVANGLTARGHNVGIISYDRPSQGSFYELDPRIEWVRLGLGRIDEPSTMGETLARIRALRRTILSLDPAVVVGFLHSMFVPLGVSLVGTRIPLIASEHSAPAHYDTRPMQRVLVQFTPWLARQMTVVSDQILSQYSEKDRRHITVIPNPVQLNITARADVVGEASKRKILLSVGRLVPQKDHRTLIAAFAKIASDVPDWDLRIVGEGELRSDLEKQIHELNLGQRVQLPGATDKIYVEYENAQLFALSSLYESLGLVVIEALAHGLPSVGFADCPGVNDLIKPGLNGALVSGKDRVGAFAEVLRSLMQDSDTRVRLVAPSTAVPEECDIERVVDRWEVLLEKYGRR</sequence>
<feature type="domain" description="Glycosyltransferase subfamily 4-like N-terminal" evidence="2">
    <location>
        <begin position="14"/>
        <end position="173"/>
    </location>
</feature>
<evidence type="ECO:0000313" key="4">
    <source>
        <dbReference type="Proteomes" id="UP000033187"/>
    </source>
</evidence>
<dbReference type="AlphaFoldDB" id="A0A0D6JJ39"/>
<evidence type="ECO:0000259" key="1">
    <source>
        <dbReference type="Pfam" id="PF00534"/>
    </source>
</evidence>
<accession>A0A0D6JJ39</accession>
<proteinExistence type="predicted"/>
<dbReference type="EMBL" id="LN829119">
    <property type="protein sequence ID" value="CPR21704.1"/>
    <property type="molecule type" value="Genomic_DNA"/>
</dbReference>
<name>A0A0D6JJ39_9HYPH</name>
<reference evidence="4" key="1">
    <citation type="submission" date="2015-02" db="EMBL/GenBank/DDBJ databases">
        <authorList>
            <person name="Chooi Y.-H."/>
        </authorList>
    </citation>
    <scope>NUCLEOTIDE SEQUENCE [LARGE SCALE GENOMIC DNA]</scope>
    <source>
        <strain evidence="4">strain Y</strain>
    </source>
</reference>
<dbReference type="InterPro" id="IPR001296">
    <property type="entry name" value="Glyco_trans_1"/>
</dbReference>
<dbReference type="InterPro" id="IPR028098">
    <property type="entry name" value="Glyco_trans_4-like_N"/>
</dbReference>
<keyword evidence="4" id="KW-1185">Reference proteome</keyword>